<proteinExistence type="inferred from homology"/>
<dbReference type="InterPro" id="IPR054463">
    <property type="entry name" value="PexRD54_WY"/>
</dbReference>
<evidence type="ECO:0000313" key="9">
    <source>
        <dbReference type="EMBL" id="KAG6943152.1"/>
    </source>
</evidence>
<feature type="domain" description="RxLR effector PexRD54 WY" evidence="8">
    <location>
        <begin position="185"/>
        <end position="224"/>
    </location>
</feature>
<evidence type="ECO:0000256" key="3">
    <source>
        <dbReference type="ARBA" id="ARBA00010400"/>
    </source>
</evidence>
<comment type="caution">
    <text evidence="9">The sequence shown here is derived from an EMBL/GenBank/DDBJ whole genome shotgun (WGS) entry which is preliminary data.</text>
</comment>
<comment type="subcellular location">
    <subcellularLocation>
        <location evidence="1">Host cell</location>
    </subcellularLocation>
    <subcellularLocation>
        <location evidence="2 7">Secreted</location>
    </subcellularLocation>
</comment>
<protein>
    <recommendedName>
        <fullName evidence="7">RxLR effector protein</fullName>
    </recommendedName>
</protein>
<evidence type="ECO:0000256" key="2">
    <source>
        <dbReference type="ARBA" id="ARBA00004613"/>
    </source>
</evidence>
<feature type="domain" description="RxLR effector PexRD54 WY" evidence="8">
    <location>
        <begin position="279"/>
        <end position="315"/>
    </location>
</feature>
<feature type="chain" id="PRO_5044996506" description="RxLR effector protein" evidence="7">
    <location>
        <begin position="20"/>
        <end position="422"/>
    </location>
</feature>
<evidence type="ECO:0000256" key="7">
    <source>
        <dbReference type="RuleBase" id="RU367124"/>
    </source>
</evidence>
<evidence type="ECO:0000256" key="5">
    <source>
        <dbReference type="ARBA" id="ARBA00022729"/>
    </source>
</evidence>
<evidence type="ECO:0000259" key="8">
    <source>
        <dbReference type="Pfam" id="PF22748"/>
    </source>
</evidence>
<feature type="signal peptide" evidence="7">
    <location>
        <begin position="1"/>
        <end position="19"/>
    </location>
</feature>
<dbReference type="InterPro" id="IPR031825">
    <property type="entry name" value="RXLR"/>
</dbReference>
<comment type="domain">
    <text evidence="7">The RxLR-dEER motif acts to carry the protein into the host cell cytoplasm through binding to cell surface phosphatidylinositol-3-phosphate.</text>
</comment>
<dbReference type="Pfam" id="PF22748">
    <property type="entry name" value="PexRD54_WY"/>
    <property type="match status" value="2"/>
</dbReference>
<keyword evidence="4 7" id="KW-0964">Secreted</keyword>
<evidence type="ECO:0000256" key="4">
    <source>
        <dbReference type="ARBA" id="ARBA00022525"/>
    </source>
</evidence>
<dbReference type="Pfam" id="PF16810">
    <property type="entry name" value="RXLR"/>
    <property type="match status" value="1"/>
</dbReference>
<organism evidence="9 10">
    <name type="scientific">Phytophthora aleatoria</name>
    <dbReference type="NCBI Taxonomy" id="2496075"/>
    <lineage>
        <taxon>Eukaryota</taxon>
        <taxon>Sar</taxon>
        <taxon>Stramenopiles</taxon>
        <taxon>Oomycota</taxon>
        <taxon>Peronosporomycetes</taxon>
        <taxon>Peronosporales</taxon>
        <taxon>Peronosporaceae</taxon>
        <taxon>Phytophthora</taxon>
    </lineage>
</organism>
<dbReference type="Proteomes" id="UP000709295">
    <property type="component" value="Unassembled WGS sequence"/>
</dbReference>
<comment type="function">
    <text evidence="7">Effector that suppresses plant defense responses during pathogen infection.</text>
</comment>
<keyword evidence="10" id="KW-1185">Reference proteome</keyword>
<keyword evidence="5 7" id="KW-0732">Signal</keyword>
<sequence>MRVHYIALLVGVLAATARADLLRTDSKITTPLVARSPTFDRDGVASKRGLRAHKPSVDNEERGIFDTVDDFVKNLLKEKTGWAPIDNLLENVSLNPKIKEMLQKYTQVDDAFIALEVDKVTGNLLESQQWKDWAVFVIKRNKKDPDESLASALSVKFGLDGASKILATAAKDPKTKEIATKLEEVQLKRWLNNGFKPDEIFKSLKLNEKVDNIFESPQFATWASFLTAYNKKNTNKKDITELDVLLQYYNEDGLAKLLSSADNANNPRTQKYLDELLPHWLDQPTHPQNIFNMLKLDEAGDGLLTSPLLSRWVEYMKAFNEKYSFAQTDMIKTFTRSYGDEKLATILQAAAKMSDVDTAKIAKNLQVAQFKHWMNNKLTPDDVYKTVLKLESTSSPNADIWRAYYNAYDTAFPGKLFSFNPN</sequence>
<name>A0A8J5MBJ8_9STRA</name>
<comment type="similarity">
    <text evidence="3 7">Belongs to the RxLR effector family.</text>
</comment>
<dbReference type="EMBL" id="JAENGY010002829">
    <property type="protein sequence ID" value="KAG6943152.1"/>
    <property type="molecule type" value="Genomic_DNA"/>
</dbReference>
<keyword evidence="6" id="KW-0843">Virulence</keyword>
<dbReference type="AlphaFoldDB" id="A0A8J5MBJ8"/>
<accession>A0A8J5MBJ8</accession>
<evidence type="ECO:0000256" key="1">
    <source>
        <dbReference type="ARBA" id="ARBA00004340"/>
    </source>
</evidence>
<evidence type="ECO:0000256" key="6">
    <source>
        <dbReference type="ARBA" id="ARBA00023026"/>
    </source>
</evidence>
<gene>
    <name evidence="9" type="ORF">JG688_00017753</name>
</gene>
<evidence type="ECO:0000313" key="10">
    <source>
        <dbReference type="Proteomes" id="UP000709295"/>
    </source>
</evidence>
<dbReference type="GO" id="GO:0043657">
    <property type="term" value="C:host cell"/>
    <property type="evidence" value="ECO:0007669"/>
    <property type="project" value="UniProtKB-SubCell"/>
</dbReference>
<dbReference type="GO" id="GO:0005576">
    <property type="term" value="C:extracellular region"/>
    <property type="evidence" value="ECO:0007669"/>
    <property type="project" value="UniProtKB-SubCell"/>
</dbReference>
<reference evidence="9" key="1">
    <citation type="submission" date="2021-01" db="EMBL/GenBank/DDBJ databases">
        <title>Phytophthora aleatoria, a newly-described species from Pinus radiata is distinct from Phytophthora cactorum isolates based on comparative genomics.</title>
        <authorList>
            <person name="Mcdougal R."/>
            <person name="Panda P."/>
            <person name="Williams N."/>
            <person name="Studholme D.J."/>
        </authorList>
    </citation>
    <scope>NUCLEOTIDE SEQUENCE</scope>
    <source>
        <strain evidence="9">NZFS 4037</strain>
    </source>
</reference>